<dbReference type="OrthoDB" id="2065751at2"/>
<dbReference type="EMBL" id="SDGY01000004">
    <property type="protein sequence ID" value="TYC46416.1"/>
    <property type="molecule type" value="Genomic_DNA"/>
</dbReference>
<dbReference type="RefSeq" id="WP_148606020.1">
    <property type="nucleotide sequence ID" value="NZ_SDGY01000004.1"/>
</dbReference>
<gene>
    <name evidence="1" type="ORF">ESZ47_06915</name>
</gene>
<accession>A0A6P2CM96</accession>
<evidence type="ECO:0000313" key="2">
    <source>
        <dbReference type="Proteomes" id="UP000442244"/>
    </source>
</evidence>
<organism evidence="1 2">
    <name type="scientific">Leuconostoc litchii</name>
    <dbReference type="NCBI Taxonomy" id="1981069"/>
    <lineage>
        <taxon>Bacteria</taxon>
        <taxon>Bacillati</taxon>
        <taxon>Bacillota</taxon>
        <taxon>Bacilli</taxon>
        <taxon>Lactobacillales</taxon>
        <taxon>Lactobacillaceae</taxon>
        <taxon>Leuconostoc</taxon>
    </lineage>
</organism>
<reference evidence="1 2" key="1">
    <citation type="submission" date="2019-01" db="EMBL/GenBank/DDBJ databases">
        <title>Leuconostoc litchii sp. nov., a novel lactic acid bacterium isolated from lychee.</title>
        <authorList>
            <person name="Wang L.-T."/>
        </authorList>
    </citation>
    <scope>NUCLEOTIDE SEQUENCE [LARGE SCALE GENOMIC DNA]</scope>
    <source>
        <strain evidence="1 2">MB7</strain>
    </source>
</reference>
<comment type="caution">
    <text evidence="1">The sequence shown here is derived from an EMBL/GenBank/DDBJ whole genome shotgun (WGS) entry which is preliminary data.</text>
</comment>
<dbReference type="Proteomes" id="UP000442244">
    <property type="component" value="Unassembled WGS sequence"/>
</dbReference>
<keyword evidence="2" id="KW-1185">Reference proteome</keyword>
<evidence type="ECO:0008006" key="3">
    <source>
        <dbReference type="Google" id="ProtNLM"/>
    </source>
</evidence>
<dbReference type="AlphaFoldDB" id="A0A6P2CM96"/>
<evidence type="ECO:0000313" key="1">
    <source>
        <dbReference type="EMBL" id="TYC46416.1"/>
    </source>
</evidence>
<proteinExistence type="predicted"/>
<name>A0A6P2CM96_9LACO</name>
<protein>
    <recommendedName>
        <fullName evidence="3">DUF3847 domain-containing protein</fullName>
    </recommendedName>
</protein>
<sequence length="92" mass="11046">MTEKLNKLLSQQKKLQKKIEQTETTLRQSNYFENTKKRKERTRLLIQKGALLDKYFESDHLNIVETEELLKIFANYVNANKPDQYKKDKPND</sequence>